<accession>A0AAD4NHD7</accession>
<dbReference type="PANTHER" id="PTHR46094:SF1">
    <property type="entry name" value="INTEGRATOR COMPLEX SUBUNIT 9"/>
    <property type="match status" value="1"/>
</dbReference>
<reference evidence="6" key="1">
    <citation type="submission" date="2022-01" db="EMBL/GenBank/DDBJ databases">
        <title>Genome Sequence Resource for Two Populations of Ditylenchus destructor, the Migratory Endoparasitic Phytonematode.</title>
        <authorList>
            <person name="Zhang H."/>
            <person name="Lin R."/>
            <person name="Xie B."/>
        </authorList>
    </citation>
    <scope>NUCLEOTIDE SEQUENCE</scope>
    <source>
        <strain evidence="6">BazhouSP</strain>
    </source>
</reference>
<keyword evidence="4" id="KW-0539">Nucleus</keyword>
<evidence type="ECO:0000256" key="2">
    <source>
        <dbReference type="ARBA" id="ARBA00004496"/>
    </source>
</evidence>
<sequence>MASTSFRSIHVKPADLVGLCNLDTLFLTSLSYLPESIPDDAVKRFSSALISTLDKGGNVLIPIAPTGIIYELFELVIDAITNGKHTLPSDIPIYFISPVAESTLAYANIYSEWLAKLRSEKAYEPEDPFRHSDHAKRGRIKVYENLHGAFSRDYRSPCVVFTGHPSLRVGDVVHFLELWGKDPKSSILMTDPDYPINPFYDPYKSLSIRAYYFPIDTKLDRAQLCSSVLQQLSPKRLVLNEVYMKPANANDGKALVVRHPNLISYVPKATIHLPAGQRRKRVIVESKLLNEMRANIHLGVSKIDGLLFAYDNNMKVMDLPEAKKRKIMEQRVGGKFVPEKLVKTLAEPALNAQVYINEHKTLKIACPSKEYRDIIRSAIQQSFEEST</sequence>
<comment type="subcellular location">
    <subcellularLocation>
        <location evidence="2">Cytoplasm</location>
    </subcellularLocation>
    <subcellularLocation>
        <location evidence="1">Nucleus</location>
    </subcellularLocation>
</comment>
<dbReference type="InterPro" id="IPR036866">
    <property type="entry name" value="RibonucZ/Hydroxyglut_hydro"/>
</dbReference>
<dbReference type="GO" id="GO:0032039">
    <property type="term" value="C:integrator complex"/>
    <property type="evidence" value="ECO:0007669"/>
    <property type="project" value="InterPro"/>
</dbReference>
<proteinExistence type="predicted"/>
<evidence type="ECO:0000313" key="6">
    <source>
        <dbReference type="EMBL" id="KAI1726401.1"/>
    </source>
</evidence>
<feature type="domain" description="Beta-Casp" evidence="5">
    <location>
        <begin position="69"/>
        <end position="196"/>
    </location>
</feature>
<dbReference type="Pfam" id="PF10996">
    <property type="entry name" value="Beta-Casp"/>
    <property type="match status" value="1"/>
</dbReference>
<evidence type="ECO:0000256" key="4">
    <source>
        <dbReference type="ARBA" id="ARBA00023242"/>
    </source>
</evidence>
<name>A0AAD4NHD7_9BILA</name>
<dbReference type="Gene3D" id="3.40.50.10890">
    <property type="match status" value="1"/>
</dbReference>
<dbReference type="SUPFAM" id="SSF56281">
    <property type="entry name" value="Metallo-hydrolase/oxidoreductase"/>
    <property type="match status" value="1"/>
</dbReference>
<dbReference type="GO" id="GO:0005737">
    <property type="term" value="C:cytoplasm"/>
    <property type="evidence" value="ECO:0007669"/>
    <property type="project" value="UniProtKB-SubCell"/>
</dbReference>
<dbReference type="SMART" id="SM01027">
    <property type="entry name" value="Beta-Casp"/>
    <property type="match status" value="1"/>
</dbReference>
<evidence type="ECO:0000256" key="3">
    <source>
        <dbReference type="ARBA" id="ARBA00022490"/>
    </source>
</evidence>
<evidence type="ECO:0000313" key="7">
    <source>
        <dbReference type="Proteomes" id="UP001201812"/>
    </source>
</evidence>
<dbReference type="AlphaFoldDB" id="A0AAD4NHD7"/>
<keyword evidence="3" id="KW-0963">Cytoplasm</keyword>
<dbReference type="PANTHER" id="PTHR46094">
    <property type="entry name" value="INTEGRATOR COMPLEX SUBUNIT 9"/>
    <property type="match status" value="1"/>
</dbReference>
<keyword evidence="7" id="KW-1185">Reference proteome</keyword>
<dbReference type="Proteomes" id="UP001201812">
    <property type="component" value="Unassembled WGS sequence"/>
</dbReference>
<evidence type="ECO:0000256" key="1">
    <source>
        <dbReference type="ARBA" id="ARBA00004123"/>
    </source>
</evidence>
<protein>
    <submittedName>
        <fullName evidence="6">Beta-Casp domain-containing protein</fullName>
    </submittedName>
</protein>
<dbReference type="GO" id="GO:0034472">
    <property type="term" value="P:snRNA 3'-end processing"/>
    <property type="evidence" value="ECO:0007669"/>
    <property type="project" value="TreeGrafter"/>
</dbReference>
<organism evidence="6 7">
    <name type="scientific">Ditylenchus destructor</name>
    <dbReference type="NCBI Taxonomy" id="166010"/>
    <lineage>
        <taxon>Eukaryota</taxon>
        <taxon>Metazoa</taxon>
        <taxon>Ecdysozoa</taxon>
        <taxon>Nematoda</taxon>
        <taxon>Chromadorea</taxon>
        <taxon>Rhabditida</taxon>
        <taxon>Tylenchina</taxon>
        <taxon>Tylenchomorpha</taxon>
        <taxon>Sphaerularioidea</taxon>
        <taxon>Anguinidae</taxon>
        <taxon>Anguininae</taxon>
        <taxon>Ditylenchus</taxon>
    </lineage>
</organism>
<dbReference type="EMBL" id="JAKKPZ010000002">
    <property type="protein sequence ID" value="KAI1726401.1"/>
    <property type="molecule type" value="Genomic_DNA"/>
</dbReference>
<dbReference type="InterPro" id="IPR027074">
    <property type="entry name" value="Integrator_9su"/>
</dbReference>
<dbReference type="InterPro" id="IPR022712">
    <property type="entry name" value="Beta_Casp"/>
</dbReference>
<comment type="caution">
    <text evidence="6">The sequence shown here is derived from an EMBL/GenBank/DDBJ whole genome shotgun (WGS) entry which is preliminary data.</text>
</comment>
<gene>
    <name evidence="6" type="ORF">DdX_03121</name>
</gene>
<evidence type="ECO:0000259" key="5">
    <source>
        <dbReference type="SMART" id="SM01027"/>
    </source>
</evidence>